<feature type="chain" id="PRO_5046416471" description="Antitoxin component YwqK of the YwqJK toxin-antitoxin module" evidence="1">
    <location>
        <begin position="23"/>
        <end position="237"/>
    </location>
</feature>
<dbReference type="RefSeq" id="WP_051191290.1">
    <property type="nucleotide sequence ID" value="NZ_BMWY01000005.1"/>
</dbReference>
<organism evidence="2 3">
    <name type="scientific">Mesonia mobilis</name>
    <dbReference type="NCBI Taxonomy" id="369791"/>
    <lineage>
        <taxon>Bacteria</taxon>
        <taxon>Pseudomonadati</taxon>
        <taxon>Bacteroidota</taxon>
        <taxon>Flavobacteriia</taxon>
        <taxon>Flavobacteriales</taxon>
        <taxon>Flavobacteriaceae</taxon>
        <taxon>Mesonia</taxon>
    </lineage>
</organism>
<dbReference type="Gene3D" id="2.20.110.10">
    <property type="entry name" value="Histone H3 K4-specific methyltransferase SET7/9 N-terminal domain"/>
    <property type="match status" value="2"/>
</dbReference>
<keyword evidence="1" id="KW-0732">Signal</keyword>
<dbReference type="GeneID" id="94369787"/>
<feature type="signal peptide" evidence="1">
    <location>
        <begin position="1"/>
        <end position="22"/>
    </location>
</feature>
<evidence type="ECO:0000313" key="3">
    <source>
        <dbReference type="Proteomes" id="UP000615593"/>
    </source>
</evidence>
<comment type="caution">
    <text evidence="2">The sequence shown here is derived from an EMBL/GenBank/DDBJ whole genome shotgun (WGS) entry which is preliminary data.</text>
</comment>
<keyword evidence="3" id="KW-1185">Reference proteome</keyword>
<dbReference type="Pfam" id="PF07661">
    <property type="entry name" value="MORN_2"/>
    <property type="match status" value="4"/>
</dbReference>
<reference evidence="3" key="1">
    <citation type="journal article" date="2019" name="Int. J. Syst. Evol. Microbiol.">
        <title>The Global Catalogue of Microorganisms (GCM) 10K type strain sequencing project: providing services to taxonomists for standard genome sequencing and annotation.</title>
        <authorList>
            <consortium name="The Broad Institute Genomics Platform"/>
            <consortium name="The Broad Institute Genome Sequencing Center for Infectious Disease"/>
            <person name="Wu L."/>
            <person name="Ma J."/>
        </authorList>
    </citation>
    <scope>NUCLEOTIDE SEQUENCE [LARGE SCALE GENOMIC DNA]</scope>
    <source>
        <strain evidence="3">KCTC 12708</strain>
    </source>
</reference>
<gene>
    <name evidence="2" type="ORF">GCM10008088_21240</name>
</gene>
<evidence type="ECO:0000256" key="1">
    <source>
        <dbReference type="SAM" id="SignalP"/>
    </source>
</evidence>
<evidence type="ECO:0008006" key="4">
    <source>
        <dbReference type="Google" id="ProtNLM"/>
    </source>
</evidence>
<accession>A0ABQ3BVS9</accession>
<protein>
    <recommendedName>
        <fullName evidence="4">Antitoxin component YwqK of the YwqJK toxin-antitoxin module</fullName>
    </recommendedName>
</protein>
<dbReference type="EMBL" id="BMWY01000005">
    <property type="protein sequence ID" value="GGZ59337.1"/>
    <property type="molecule type" value="Genomic_DNA"/>
</dbReference>
<dbReference type="Proteomes" id="UP000615593">
    <property type="component" value="Unassembled WGS sequence"/>
</dbReference>
<dbReference type="InterPro" id="IPR011652">
    <property type="entry name" value="MORN_2"/>
</dbReference>
<dbReference type="PANTHER" id="PTHR33706:SF1">
    <property type="entry name" value="TPR REPEAT PROTEIN"/>
    <property type="match status" value="1"/>
</dbReference>
<dbReference type="PANTHER" id="PTHR33706">
    <property type="entry name" value="MORN VARIANT REPEAT PROTEIN"/>
    <property type="match status" value="1"/>
</dbReference>
<proteinExistence type="predicted"/>
<name>A0ABQ3BVS9_9FLAO</name>
<sequence length="237" mass="27777">MFINIKNAFLFFFILSSTLLFAQQEKLNQVDANGKRHGKWTKYFEGTEQIRYTGEFDHGQEIGTFKFYKQGNEDHPQATKTYTRNSDLVEVKFFTKKGKLLTEGQFKNKKRTGEWIYYHKGKDIIMMRENYVNDKLNGLKSIFFENGKIAEKQNYVNGVMHGKNLVYGANGNLLQHYTYVNGTMHGPTKIYNPNGELYTEGNYKNGLRDGIWKFYENGKLDHTEKFPKEKPSVRKKK</sequence>
<dbReference type="SUPFAM" id="SSF82185">
    <property type="entry name" value="Histone H3 K4-specific methyltransferase SET7/9 N-terminal domain"/>
    <property type="match status" value="1"/>
</dbReference>
<evidence type="ECO:0000313" key="2">
    <source>
        <dbReference type="EMBL" id="GGZ59337.1"/>
    </source>
</evidence>